<evidence type="ECO:0000313" key="1">
    <source>
        <dbReference type="EMBL" id="AXK79057.1"/>
    </source>
</evidence>
<dbReference type="Proteomes" id="UP000254889">
    <property type="component" value="Chromosome"/>
</dbReference>
<name>A0A345ZQ60_9HYPH</name>
<evidence type="ECO:0000313" key="2">
    <source>
        <dbReference type="Proteomes" id="UP000254889"/>
    </source>
</evidence>
<dbReference type="AlphaFoldDB" id="A0A345ZQ60"/>
<gene>
    <name evidence="1" type="ORF">DW352_00090</name>
</gene>
<dbReference type="OrthoDB" id="9814110at2"/>
<proteinExistence type="predicted"/>
<accession>A0A345ZQ60</accession>
<organism evidence="1 2">
    <name type="scientific">Pseudolabrys taiwanensis</name>
    <dbReference type="NCBI Taxonomy" id="331696"/>
    <lineage>
        <taxon>Bacteria</taxon>
        <taxon>Pseudomonadati</taxon>
        <taxon>Pseudomonadota</taxon>
        <taxon>Alphaproteobacteria</taxon>
        <taxon>Hyphomicrobiales</taxon>
        <taxon>Xanthobacteraceae</taxon>
        <taxon>Pseudolabrys</taxon>
    </lineage>
</organism>
<sequence length="381" mass="43554">MILFVPPDVTWSNGAFRHVADLATSGKKAIFITYMRVVSETCVPEVRERYLARDGVTIDVSSRQLVEMAFQYIHPLTLTYLRESPNFPIHPEFILWRVPGEGYVMRVLVREMFAYDPRVVLLNEQALPAHELDPELTHFITDSDDLFALSFAPLMKDVDWFTSPQKLDAVTIGSWWLRYDSPANDTVSALYYRIHLGERTPELWRRIERQSDIVMSRLIGAREILRVMRAMPQDRMAMARRVVAAALVQTRVAQLVHYKDPVTIIVPSGAEMVRWLFDNGARYLKSGAENGLANLLLDHVIVGTVDLTVQEDRTFTTMRGNSRQLSWQRGVPHIDGVPLQTRPVLLEQDWGYLVGRHALMAEGVLPRVQPDAIDDPQPRLI</sequence>
<keyword evidence="2" id="KW-1185">Reference proteome</keyword>
<dbReference type="EMBL" id="CP031417">
    <property type="protein sequence ID" value="AXK79057.1"/>
    <property type="molecule type" value="Genomic_DNA"/>
</dbReference>
<dbReference type="KEGG" id="ptaw:DW352_00090"/>
<protein>
    <submittedName>
        <fullName evidence="1">Uncharacterized protein</fullName>
    </submittedName>
</protein>
<reference evidence="1 2" key="1">
    <citation type="submission" date="2018-07" db="EMBL/GenBank/DDBJ databases">
        <authorList>
            <person name="Quirk P.G."/>
            <person name="Krulwich T.A."/>
        </authorList>
    </citation>
    <scope>NUCLEOTIDE SEQUENCE [LARGE SCALE GENOMIC DNA]</scope>
    <source>
        <strain evidence="1 2">CC-BB4</strain>
    </source>
</reference>